<dbReference type="EMBL" id="CM042060">
    <property type="protein sequence ID" value="KAI3678836.1"/>
    <property type="molecule type" value="Genomic_DNA"/>
</dbReference>
<reference evidence="2" key="1">
    <citation type="journal article" date="2022" name="Mol. Ecol. Resour.">
        <title>The genomes of chicory, endive, great burdock and yacon provide insights into Asteraceae palaeo-polyploidization history and plant inulin production.</title>
        <authorList>
            <person name="Fan W."/>
            <person name="Wang S."/>
            <person name="Wang H."/>
            <person name="Wang A."/>
            <person name="Jiang F."/>
            <person name="Liu H."/>
            <person name="Zhao H."/>
            <person name="Xu D."/>
            <person name="Zhang Y."/>
        </authorList>
    </citation>
    <scope>NUCLEOTIDE SEQUENCE [LARGE SCALE GENOMIC DNA]</scope>
    <source>
        <strain evidence="2">cv. Niubang</strain>
    </source>
</reference>
<sequence>MTYQIIRVTIVAAFVLFLLSFRPTGACRLLDGEFEDIWMKRGSILLSSLQTRRPVRSPGNGCNWTGNGGNPCVGSKKVVGRHTVAPPPPPPPPQHVFVESVSIRVVIMVTFVLFLLSFSPIGACRLLDGEFEETWMKRGGLLLSSLQQRRPVRSPGNSCNWTGNGGNPCVGSKKVVGHHTDAPPPPYAFAQSSEATS</sequence>
<comment type="caution">
    <text evidence="1">The sequence shown here is derived from an EMBL/GenBank/DDBJ whole genome shotgun (WGS) entry which is preliminary data.</text>
</comment>
<dbReference type="Proteomes" id="UP001055879">
    <property type="component" value="Linkage Group LG14"/>
</dbReference>
<keyword evidence="2" id="KW-1185">Reference proteome</keyword>
<proteinExistence type="predicted"/>
<reference evidence="1 2" key="2">
    <citation type="journal article" date="2022" name="Mol. Ecol. Resour.">
        <title>The genomes of chicory, endive, great burdock and yacon provide insights into Asteraceae paleo-polyploidization history and plant inulin production.</title>
        <authorList>
            <person name="Fan W."/>
            <person name="Wang S."/>
            <person name="Wang H."/>
            <person name="Wang A."/>
            <person name="Jiang F."/>
            <person name="Liu H."/>
            <person name="Zhao H."/>
            <person name="Xu D."/>
            <person name="Zhang Y."/>
        </authorList>
    </citation>
    <scope>NUCLEOTIDE SEQUENCE [LARGE SCALE GENOMIC DNA]</scope>
    <source>
        <strain evidence="2">cv. Niubang</strain>
    </source>
</reference>
<name>A0ACB8Y4A2_ARCLA</name>
<gene>
    <name evidence="1" type="ORF">L6452_38140</name>
</gene>
<evidence type="ECO:0000313" key="2">
    <source>
        <dbReference type="Proteomes" id="UP001055879"/>
    </source>
</evidence>
<organism evidence="1 2">
    <name type="scientific">Arctium lappa</name>
    <name type="common">Greater burdock</name>
    <name type="synonym">Lappa major</name>
    <dbReference type="NCBI Taxonomy" id="4217"/>
    <lineage>
        <taxon>Eukaryota</taxon>
        <taxon>Viridiplantae</taxon>
        <taxon>Streptophyta</taxon>
        <taxon>Embryophyta</taxon>
        <taxon>Tracheophyta</taxon>
        <taxon>Spermatophyta</taxon>
        <taxon>Magnoliopsida</taxon>
        <taxon>eudicotyledons</taxon>
        <taxon>Gunneridae</taxon>
        <taxon>Pentapetalae</taxon>
        <taxon>asterids</taxon>
        <taxon>campanulids</taxon>
        <taxon>Asterales</taxon>
        <taxon>Asteraceae</taxon>
        <taxon>Carduoideae</taxon>
        <taxon>Cardueae</taxon>
        <taxon>Arctiinae</taxon>
        <taxon>Arctium</taxon>
    </lineage>
</organism>
<protein>
    <submittedName>
        <fullName evidence="1">Uncharacterized protein</fullName>
    </submittedName>
</protein>
<accession>A0ACB8Y4A2</accession>
<evidence type="ECO:0000313" key="1">
    <source>
        <dbReference type="EMBL" id="KAI3678836.1"/>
    </source>
</evidence>